<dbReference type="GO" id="GO:0003677">
    <property type="term" value="F:DNA binding"/>
    <property type="evidence" value="ECO:0007669"/>
    <property type="project" value="UniProtKB-KW"/>
</dbReference>
<gene>
    <name evidence="3" type="ORF">DIY07_01615</name>
</gene>
<dbReference type="SUPFAM" id="SSF47413">
    <property type="entry name" value="lambda repressor-like DNA-binding domains"/>
    <property type="match status" value="1"/>
</dbReference>
<dbReference type="EMBL" id="QLQD01000018">
    <property type="protein sequence ID" value="RLU58797.1"/>
    <property type="molecule type" value="Genomic_DNA"/>
</dbReference>
<sequence length="102" mass="11094">MGMEYFGNKLKAVRKAKKLTQAQFAKALGVSSSIIAAYEQGKNFPSVSILIEICKTLGVSSDYLLGLSDEISIKLSGLSEEEAQAFLQLIGLFEINRDNNSC</sequence>
<dbReference type="OrthoDB" id="9805856at2"/>
<dbReference type="Pfam" id="PF01381">
    <property type="entry name" value="HTH_3"/>
    <property type="match status" value="1"/>
</dbReference>
<accession>A0A3L8GGI7</accession>
<dbReference type="PANTHER" id="PTHR46558">
    <property type="entry name" value="TRACRIPTIONAL REGULATORY PROTEIN-RELATED-RELATED"/>
    <property type="match status" value="1"/>
</dbReference>
<feature type="domain" description="HTH cro/C1-type" evidence="2">
    <location>
        <begin position="10"/>
        <end position="64"/>
    </location>
</feature>
<name>A0A3L8GGI7_STRIN</name>
<evidence type="ECO:0000313" key="3">
    <source>
        <dbReference type="EMBL" id="RLU58797.1"/>
    </source>
</evidence>
<dbReference type="InterPro" id="IPR010982">
    <property type="entry name" value="Lambda_DNA-bd_dom_sf"/>
</dbReference>
<dbReference type="CDD" id="cd00093">
    <property type="entry name" value="HTH_XRE"/>
    <property type="match status" value="1"/>
</dbReference>
<comment type="caution">
    <text evidence="3">The sequence shown here is derived from an EMBL/GenBank/DDBJ whole genome shotgun (WGS) entry which is preliminary data.</text>
</comment>
<dbReference type="AlphaFoldDB" id="A0A3L8GGI7"/>
<evidence type="ECO:0000256" key="1">
    <source>
        <dbReference type="ARBA" id="ARBA00023125"/>
    </source>
</evidence>
<organism evidence="3 4">
    <name type="scientific">Streptococcus iniae</name>
    <name type="common">Streptococcus shiloi</name>
    <dbReference type="NCBI Taxonomy" id="1346"/>
    <lineage>
        <taxon>Bacteria</taxon>
        <taxon>Bacillati</taxon>
        <taxon>Bacillota</taxon>
        <taxon>Bacilli</taxon>
        <taxon>Lactobacillales</taxon>
        <taxon>Streptococcaceae</taxon>
        <taxon>Streptococcus</taxon>
    </lineage>
</organism>
<dbReference type="PANTHER" id="PTHR46558:SF11">
    <property type="entry name" value="HTH-TYPE TRANSCRIPTIONAL REGULATOR XRE"/>
    <property type="match status" value="1"/>
</dbReference>
<evidence type="ECO:0000313" key="4">
    <source>
        <dbReference type="Proteomes" id="UP000269148"/>
    </source>
</evidence>
<dbReference type="PROSITE" id="PS50943">
    <property type="entry name" value="HTH_CROC1"/>
    <property type="match status" value="1"/>
</dbReference>
<keyword evidence="1" id="KW-0238">DNA-binding</keyword>
<reference evidence="3 4" key="1">
    <citation type="submission" date="2018-06" db="EMBL/GenBank/DDBJ databases">
        <title>Mutators as drivers of adaptation in pathogenic bacteria and a risk factor for host jumps and vaccine escape.</title>
        <authorList>
            <person name="Barnes A.C."/>
            <person name="Silayeva O."/>
        </authorList>
    </citation>
    <scope>NUCLEOTIDE SEQUENCE [LARGE SCALE GENOMIC DNA]</scope>
    <source>
        <strain evidence="3 4">QMA0445</strain>
    </source>
</reference>
<dbReference type="InterPro" id="IPR001387">
    <property type="entry name" value="Cro/C1-type_HTH"/>
</dbReference>
<dbReference type="SMART" id="SM00530">
    <property type="entry name" value="HTH_XRE"/>
    <property type="match status" value="1"/>
</dbReference>
<dbReference type="Proteomes" id="UP000269148">
    <property type="component" value="Unassembled WGS sequence"/>
</dbReference>
<evidence type="ECO:0000259" key="2">
    <source>
        <dbReference type="PROSITE" id="PS50943"/>
    </source>
</evidence>
<proteinExistence type="predicted"/>
<dbReference type="Gene3D" id="1.10.260.40">
    <property type="entry name" value="lambda repressor-like DNA-binding domains"/>
    <property type="match status" value="1"/>
</dbReference>
<protein>
    <submittedName>
        <fullName evidence="3">XRE family transcriptional regulator</fullName>
    </submittedName>
</protein>